<keyword evidence="3" id="KW-1185">Reference proteome</keyword>
<evidence type="ECO:0000256" key="1">
    <source>
        <dbReference type="SAM" id="MobiDB-lite"/>
    </source>
</evidence>
<feature type="compositionally biased region" description="Basic and acidic residues" evidence="1">
    <location>
        <begin position="92"/>
        <end position="111"/>
    </location>
</feature>
<feature type="compositionally biased region" description="Basic residues" evidence="1">
    <location>
        <begin position="112"/>
        <end position="130"/>
    </location>
</feature>
<reference evidence="2 3" key="1">
    <citation type="journal article" date="2012" name="Science">
        <title>The Paleozoic origin of enzymatic lignin decomposition reconstructed from 31 fungal genomes.</title>
        <authorList>
            <person name="Floudas D."/>
            <person name="Binder M."/>
            <person name="Riley R."/>
            <person name="Barry K."/>
            <person name="Blanchette R.A."/>
            <person name="Henrissat B."/>
            <person name="Martinez A.T."/>
            <person name="Otillar R."/>
            <person name="Spatafora J.W."/>
            <person name="Yadav J.S."/>
            <person name="Aerts A."/>
            <person name="Benoit I."/>
            <person name="Boyd A."/>
            <person name="Carlson A."/>
            <person name="Copeland A."/>
            <person name="Coutinho P.M."/>
            <person name="de Vries R.P."/>
            <person name="Ferreira P."/>
            <person name="Findley K."/>
            <person name="Foster B."/>
            <person name="Gaskell J."/>
            <person name="Glotzer D."/>
            <person name="Gorecki P."/>
            <person name="Heitman J."/>
            <person name="Hesse C."/>
            <person name="Hori C."/>
            <person name="Igarashi K."/>
            <person name="Jurgens J.A."/>
            <person name="Kallen N."/>
            <person name="Kersten P."/>
            <person name="Kohler A."/>
            <person name="Kuees U."/>
            <person name="Kumar T.K.A."/>
            <person name="Kuo A."/>
            <person name="LaButti K."/>
            <person name="Larrondo L.F."/>
            <person name="Lindquist E."/>
            <person name="Ling A."/>
            <person name="Lombard V."/>
            <person name="Lucas S."/>
            <person name="Lundell T."/>
            <person name="Martin R."/>
            <person name="McLaughlin D.J."/>
            <person name="Morgenstern I."/>
            <person name="Morin E."/>
            <person name="Murat C."/>
            <person name="Nagy L.G."/>
            <person name="Nolan M."/>
            <person name="Ohm R.A."/>
            <person name="Patyshakuliyeva A."/>
            <person name="Rokas A."/>
            <person name="Ruiz-Duenas F.J."/>
            <person name="Sabat G."/>
            <person name="Salamov A."/>
            <person name="Samejima M."/>
            <person name="Schmutz J."/>
            <person name="Slot J.C."/>
            <person name="St John F."/>
            <person name="Stenlid J."/>
            <person name="Sun H."/>
            <person name="Sun S."/>
            <person name="Syed K."/>
            <person name="Tsang A."/>
            <person name="Wiebenga A."/>
            <person name="Young D."/>
            <person name="Pisabarro A."/>
            <person name="Eastwood D.C."/>
            <person name="Martin F."/>
            <person name="Cullen D."/>
            <person name="Grigoriev I.V."/>
            <person name="Hibbett D.S."/>
        </authorList>
    </citation>
    <scope>NUCLEOTIDE SEQUENCE [LARGE SCALE GENOMIC DNA]</scope>
    <source>
        <strain evidence="2 3">MD-104</strain>
    </source>
</reference>
<dbReference type="EMBL" id="KB467831">
    <property type="protein sequence ID" value="PCH34185.1"/>
    <property type="molecule type" value="Genomic_DNA"/>
</dbReference>
<evidence type="ECO:0000313" key="2">
    <source>
        <dbReference type="EMBL" id="PCH34185.1"/>
    </source>
</evidence>
<proteinExistence type="predicted"/>
<organism evidence="2 3">
    <name type="scientific">Wolfiporia cocos (strain MD-104)</name>
    <name type="common">Brown rot fungus</name>
    <dbReference type="NCBI Taxonomy" id="742152"/>
    <lineage>
        <taxon>Eukaryota</taxon>
        <taxon>Fungi</taxon>
        <taxon>Dikarya</taxon>
        <taxon>Basidiomycota</taxon>
        <taxon>Agaricomycotina</taxon>
        <taxon>Agaricomycetes</taxon>
        <taxon>Polyporales</taxon>
        <taxon>Phaeolaceae</taxon>
        <taxon>Wolfiporia</taxon>
    </lineage>
</organism>
<dbReference type="Proteomes" id="UP000218811">
    <property type="component" value="Unassembled WGS sequence"/>
</dbReference>
<protein>
    <submittedName>
        <fullName evidence="2">Uncharacterized protein</fullName>
    </submittedName>
</protein>
<gene>
    <name evidence="2" type="ORF">WOLCODRAFT_160671</name>
</gene>
<dbReference type="AlphaFoldDB" id="A0A2H3IXL3"/>
<feature type="region of interest" description="Disordered" evidence="1">
    <location>
        <begin position="80"/>
        <end position="130"/>
    </location>
</feature>
<name>A0A2H3IXL3_WOLCO</name>
<sequence>MPGLRGHFLRGSVTTKVAETDTYWALPASHAISVKTSAIGGRRRAPGAADSEQAQHDRIRVQRGLVVPFPPVPRWPSVCLPGQTPLTGSADPHPRDRELSRKRHVADDVPKHACRAQGARRKGARRKRLR</sequence>
<accession>A0A2H3IXL3</accession>
<evidence type="ECO:0000313" key="3">
    <source>
        <dbReference type="Proteomes" id="UP000218811"/>
    </source>
</evidence>